<gene>
    <name evidence="4" type="ORF">N656DRAFT_201053</name>
</gene>
<keyword evidence="5" id="KW-1185">Reference proteome</keyword>
<dbReference type="GO" id="GO:0060090">
    <property type="term" value="F:molecular adaptor activity"/>
    <property type="evidence" value="ECO:0007669"/>
    <property type="project" value="TreeGrafter"/>
</dbReference>
<name>A0AAN6QNL9_9PEZI</name>
<protein>
    <submittedName>
        <fullName evidence="4">Uncharacterized protein</fullName>
    </submittedName>
</protein>
<evidence type="ECO:0000256" key="1">
    <source>
        <dbReference type="ARBA" id="ARBA00022737"/>
    </source>
</evidence>
<dbReference type="PANTHER" id="PTHR45831:SF2">
    <property type="entry name" value="LD24721P"/>
    <property type="match status" value="1"/>
</dbReference>
<feature type="repeat" description="TPR" evidence="3">
    <location>
        <begin position="103"/>
        <end position="136"/>
    </location>
</feature>
<dbReference type="GO" id="GO:0072380">
    <property type="term" value="C:TRC complex"/>
    <property type="evidence" value="ECO:0007669"/>
    <property type="project" value="TreeGrafter"/>
</dbReference>
<dbReference type="Gene3D" id="1.25.40.10">
    <property type="entry name" value="Tetratricopeptide repeat domain"/>
    <property type="match status" value="1"/>
</dbReference>
<organism evidence="4 5">
    <name type="scientific">Canariomyces notabilis</name>
    <dbReference type="NCBI Taxonomy" id="2074819"/>
    <lineage>
        <taxon>Eukaryota</taxon>
        <taxon>Fungi</taxon>
        <taxon>Dikarya</taxon>
        <taxon>Ascomycota</taxon>
        <taxon>Pezizomycotina</taxon>
        <taxon>Sordariomycetes</taxon>
        <taxon>Sordariomycetidae</taxon>
        <taxon>Sordariales</taxon>
        <taxon>Chaetomiaceae</taxon>
        <taxon>Canariomyces</taxon>
    </lineage>
</organism>
<sequence>MQDNGTHFCKPVAFLRFPHIKAELDRIVSIFPCRFVTLAAVARHQDLDVLFFSHRVIILKSVILVDKLIIEFLHFLQSHLACTFIQHSKCYSATEMATPEEQAVALKNQGNKAFAAHDWQTAIDFYTKAIELNDKEPTYWSNRAQVRAVSKPSFPSEPLRSFGRVTDKTCFCAGVSEDGGIRLCYTGCYESYRA</sequence>
<dbReference type="PROSITE" id="PS50005">
    <property type="entry name" value="TPR"/>
    <property type="match status" value="1"/>
</dbReference>
<accession>A0AAN6QNL9</accession>
<dbReference type="Proteomes" id="UP001302812">
    <property type="component" value="Unassembled WGS sequence"/>
</dbReference>
<dbReference type="EMBL" id="MU853349">
    <property type="protein sequence ID" value="KAK4110735.1"/>
    <property type="molecule type" value="Genomic_DNA"/>
</dbReference>
<dbReference type="GO" id="GO:0006620">
    <property type="term" value="P:post-translational protein targeting to endoplasmic reticulum membrane"/>
    <property type="evidence" value="ECO:0007669"/>
    <property type="project" value="TreeGrafter"/>
</dbReference>
<evidence type="ECO:0000256" key="2">
    <source>
        <dbReference type="ARBA" id="ARBA00022803"/>
    </source>
</evidence>
<proteinExistence type="predicted"/>
<dbReference type="InterPro" id="IPR047150">
    <property type="entry name" value="SGT"/>
</dbReference>
<dbReference type="GO" id="GO:0016020">
    <property type="term" value="C:membrane"/>
    <property type="evidence" value="ECO:0007669"/>
    <property type="project" value="TreeGrafter"/>
</dbReference>
<reference evidence="4" key="1">
    <citation type="journal article" date="2023" name="Mol. Phylogenet. Evol.">
        <title>Genome-scale phylogeny and comparative genomics of the fungal order Sordariales.</title>
        <authorList>
            <person name="Hensen N."/>
            <person name="Bonometti L."/>
            <person name="Westerberg I."/>
            <person name="Brannstrom I.O."/>
            <person name="Guillou S."/>
            <person name="Cros-Aarteil S."/>
            <person name="Calhoun S."/>
            <person name="Haridas S."/>
            <person name="Kuo A."/>
            <person name="Mondo S."/>
            <person name="Pangilinan J."/>
            <person name="Riley R."/>
            <person name="LaButti K."/>
            <person name="Andreopoulos B."/>
            <person name="Lipzen A."/>
            <person name="Chen C."/>
            <person name="Yan M."/>
            <person name="Daum C."/>
            <person name="Ng V."/>
            <person name="Clum A."/>
            <person name="Steindorff A."/>
            <person name="Ohm R.A."/>
            <person name="Martin F."/>
            <person name="Silar P."/>
            <person name="Natvig D.O."/>
            <person name="Lalanne C."/>
            <person name="Gautier V."/>
            <person name="Ament-Velasquez S.L."/>
            <person name="Kruys A."/>
            <person name="Hutchinson M.I."/>
            <person name="Powell A.J."/>
            <person name="Barry K."/>
            <person name="Miller A.N."/>
            <person name="Grigoriev I.V."/>
            <person name="Debuchy R."/>
            <person name="Gladieux P."/>
            <person name="Hiltunen Thoren M."/>
            <person name="Johannesson H."/>
        </authorList>
    </citation>
    <scope>NUCLEOTIDE SEQUENCE</scope>
    <source>
        <strain evidence="4">CBS 508.74</strain>
    </source>
</reference>
<reference evidence="4" key="2">
    <citation type="submission" date="2023-05" db="EMBL/GenBank/DDBJ databases">
        <authorList>
            <consortium name="Lawrence Berkeley National Laboratory"/>
            <person name="Steindorff A."/>
            <person name="Hensen N."/>
            <person name="Bonometti L."/>
            <person name="Westerberg I."/>
            <person name="Brannstrom I.O."/>
            <person name="Guillou S."/>
            <person name="Cros-Aarteil S."/>
            <person name="Calhoun S."/>
            <person name="Haridas S."/>
            <person name="Kuo A."/>
            <person name="Mondo S."/>
            <person name="Pangilinan J."/>
            <person name="Riley R."/>
            <person name="Labutti K."/>
            <person name="Andreopoulos B."/>
            <person name="Lipzen A."/>
            <person name="Chen C."/>
            <person name="Yanf M."/>
            <person name="Daum C."/>
            <person name="Ng V."/>
            <person name="Clum A."/>
            <person name="Ohm R."/>
            <person name="Martin F."/>
            <person name="Silar P."/>
            <person name="Natvig D."/>
            <person name="Lalanne C."/>
            <person name="Gautier V."/>
            <person name="Ament-Velasquez S.L."/>
            <person name="Kruys A."/>
            <person name="Hutchinson M.I."/>
            <person name="Powell A.J."/>
            <person name="Barry K."/>
            <person name="Miller A.N."/>
            <person name="Grigoriev I.V."/>
            <person name="Debuchy R."/>
            <person name="Gladieux P."/>
            <person name="Thoren M.H."/>
            <person name="Johannesson H."/>
        </authorList>
    </citation>
    <scope>NUCLEOTIDE SEQUENCE</scope>
    <source>
        <strain evidence="4">CBS 508.74</strain>
    </source>
</reference>
<comment type="caution">
    <text evidence="4">The sequence shown here is derived from an EMBL/GenBank/DDBJ whole genome shotgun (WGS) entry which is preliminary data.</text>
</comment>
<dbReference type="SUPFAM" id="SSF48452">
    <property type="entry name" value="TPR-like"/>
    <property type="match status" value="1"/>
</dbReference>
<dbReference type="InterPro" id="IPR011990">
    <property type="entry name" value="TPR-like_helical_dom_sf"/>
</dbReference>
<dbReference type="InterPro" id="IPR019734">
    <property type="entry name" value="TPR_rpt"/>
</dbReference>
<keyword evidence="1" id="KW-0677">Repeat</keyword>
<dbReference type="AlphaFoldDB" id="A0AAN6QNL9"/>
<evidence type="ECO:0000256" key="3">
    <source>
        <dbReference type="PROSITE-ProRule" id="PRU00339"/>
    </source>
</evidence>
<keyword evidence="2 3" id="KW-0802">TPR repeat</keyword>
<evidence type="ECO:0000313" key="5">
    <source>
        <dbReference type="Proteomes" id="UP001302812"/>
    </source>
</evidence>
<dbReference type="GeneID" id="89932987"/>
<dbReference type="PANTHER" id="PTHR45831">
    <property type="entry name" value="LD24721P"/>
    <property type="match status" value="1"/>
</dbReference>
<evidence type="ECO:0000313" key="4">
    <source>
        <dbReference type="EMBL" id="KAK4110735.1"/>
    </source>
</evidence>
<dbReference type="RefSeq" id="XP_064668305.1">
    <property type="nucleotide sequence ID" value="XM_064808864.1"/>
</dbReference>
<dbReference type="SMART" id="SM00028">
    <property type="entry name" value="TPR"/>
    <property type="match status" value="1"/>
</dbReference>